<evidence type="ECO:0000256" key="2">
    <source>
        <dbReference type="SAM" id="Phobius"/>
    </source>
</evidence>
<dbReference type="EMBL" id="CALLCH030000016">
    <property type="protein sequence ID" value="CAI4217599.1"/>
    <property type="molecule type" value="Genomic_DNA"/>
</dbReference>
<keyword evidence="4" id="KW-1185">Reference proteome</keyword>
<organism evidence="3 4">
    <name type="scientific">Parascedosporium putredinis</name>
    <dbReference type="NCBI Taxonomy" id="1442378"/>
    <lineage>
        <taxon>Eukaryota</taxon>
        <taxon>Fungi</taxon>
        <taxon>Dikarya</taxon>
        <taxon>Ascomycota</taxon>
        <taxon>Pezizomycotina</taxon>
        <taxon>Sordariomycetes</taxon>
        <taxon>Hypocreomycetidae</taxon>
        <taxon>Microascales</taxon>
        <taxon>Microascaceae</taxon>
        <taxon>Parascedosporium</taxon>
    </lineage>
</organism>
<evidence type="ECO:0000313" key="4">
    <source>
        <dbReference type="Proteomes" id="UP000838763"/>
    </source>
</evidence>
<protein>
    <submittedName>
        <fullName evidence="3">Uncharacterized protein</fullName>
    </submittedName>
</protein>
<reference evidence="3" key="1">
    <citation type="submission" date="2022-11" db="EMBL/GenBank/DDBJ databases">
        <authorList>
            <person name="Scott C."/>
            <person name="Bruce N."/>
        </authorList>
    </citation>
    <scope>NUCLEOTIDE SEQUENCE</scope>
</reference>
<accession>A0A9P1MBS4</accession>
<sequence length="300" mass="32259">MVMPRILPVVLGSTAIVCTAAILSIHIILTGHIHNLASVRTSAVISASLEGLVVVVLAFVFVTYFVLKAPQHTKRSQSIFFGCSVLTSTLATISSCVTLVTLGKASKFGTDELLGANQTSFLIGASAALGTAFASQLIFLVVHFVLIRIPPNGMIESLSTDEEDLRQHRLEVKSIPYSKTSPKRSFSLDSNGYHERPNTTEDGFDSWDTSAVDPQNRQTVLQSSSPTPGFLALRTRNRLRRPARPTFTPLPIRLSHASPLATPGTIVMAAPNAGQIISDRQSIRSLSRMRSGSLPTAPSP</sequence>
<feature type="compositionally biased region" description="Polar residues" evidence="1">
    <location>
        <begin position="180"/>
        <end position="190"/>
    </location>
</feature>
<dbReference type="Proteomes" id="UP000838763">
    <property type="component" value="Unassembled WGS sequence"/>
</dbReference>
<feature type="transmembrane region" description="Helical" evidence="2">
    <location>
        <begin position="7"/>
        <end position="29"/>
    </location>
</feature>
<dbReference type="OrthoDB" id="5431149at2759"/>
<keyword evidence="2" id="KW-1133">Transmembrane helix</keyword>
<dbReference type="AlphaFoldDB" id="A0A9P1MBS4"/>
<evidence type="ECO:0000313" key="3">
    <source>
        <dbReference type="EMBL" id="CAI4217599.1"/>
    </source>
</evidence>
<comment type="caution">
    <text evidence="3">The sequence shown here is derived from an EMBL/GenBank/DDBJ whole genome shotgun (WGS) entry which is preliminary data.</text>
</comment>
<keyword evidence="2" id="KW-0812">Transmembrane</keyword>
<name>A0A9P1MBS4_9PEZI</name>
<feature type="transmembrane region" description="Helical" evidence="2">
    <location>
        <begin position="41"/>
        <end position="67"/>
    </location>
</feature>
<feature type="transmembrane region" description="Helical" evidence="2">
    <location>
        <begin position="121"/>
        <end position="147"/>
    </location>
</feature>
<evidence type="ECO:0000256" key="1">
    <source>
        <dbReference type="SAM" id="MobiDB-lite"/>
    </source>
</evidence>
<feature type="transmembrane region" description="Helical" evidence="2">
    <location>
        <begin position="79"/>
        <end position="101"/>
    </location>
</feature>
<gene>
    <name evidence="3" type="ORF">PPNO1_LOCUS7205</name>
</gene>
<keyword evidence="2" id="KW-0472">Membrane</keyword>
<proteinExistence type="predicted"/>
<feature type="region of interest" description="Disordered" evidence="1">
    <location>
        <begin position="180"/>
        <end position="211"/>
    </location>
</feature>